<comment type="subcellular location">
    <subcellularLocation>
        <location evidence="8">Cytoplasm</location>
    </subcellularLocation>
</comment>
<keyword evidence="4 8" id="KW-0963">Cytoplasm</keyword>
<comment type="catalytic activity">
    <reaction evidence="8 9">
        <text>uroporphyrinogen III + 4 H(+) = coproporphyrinogen III + 4 CO2</text>
        <dbReference type="Rhea" id="RHEA:19865"/>
        <dbReference type="ChEBI" id="CHEBI:15378"/>
        <dbReference type="ChEBI" id="CHEBI:16526"/>
        <dbReference type="ChEBI" id="CHEBI:57308"/>
        <dbReference type="ChEBI" id="CHEBI:57309"/>
        <dbReference type="EC" id="4.1.1.37"/>
    </reaction>
</comment>
<dbReference type="InterPro" id="IPR006361">
    <property type="entry name" value="Uroporphyrinogen_deCO2ase_HemE"/>
</dbReference>
<accession>A0A5P2G8N3</accession>
<evidence type="ECO:0000256" key="3">
    <source>
        <dbReference type="ARBA" id="ARBA00012288"/>
    </source>
</evidence>
<dbReference type="EC" id="4.1.1.37" evidence="3 8"/>
<dbReference type="GO" id="GO:0006782">
    <property type="term" value="P:protoporphyrinogen IX biosynthetic process"/>
    <property type="evidence" value="ECO:0007669"/>
    <property type="project" value="UniProtKB-UniRule"/>
</dbReference>
<feature type="binding site" evidence="8">
    <location>
        <position position="50"/>
    </location>
    <ligand>
        <name>substrate</name>
    </ligand>
</feature>
<dbReference type="CDD" id="cd00717">
    <property type="entry name" value="URO-D"/>
    <property type="match status" value="1"/>
</dbReference>
<feature type="binding site" evidence="8">
    <location>
        <begin position="31"/>
        <end position="35"/>
    </location>
    <ligand>
        <name>substrate</name>
    </ligand>
</feature>
<proteinExistence type="inferred from homology"/>
<keyword evidence="6 8" id="KW-0456">Lyase</keyword>
<dbReference type="OrthoDB" id="9806656at2"/>
<feature type="domain" description="Uroporphyrinogen decarboxylase (URO-D)" evidence="11">
    <location>
        <begin position="26"/>
        <end position="35"/>
    </location>
</feature>
<dbReference type="RefSeq" id="WP_131330516.1">
    <property type="nucleotide sequence ID" value="NZ_CP044016.1"/>
</dbReference>
<dbReference type="KEGG" id="arac:E0W69_013180"/>
<evidence type="ECO:0000256" key="10">
    <source>
        <dbReference type="RuleBase" id="RU004169"/>
    </source>
</evidence>
<evidence type="ECO:0000256" key="7">
    <source>
        <dbReference type="ARBA" id="ARBA00023244"/>
    </source>
</evidence>
<dbReference type="InterPro" id="IPR038071">
    <property type="entry name" value="UROD/MetE-like_sf"/>
</dbReference>
<keyword evidence="5 8" id="KW-0210">Decarboxylase</keyword>
<dbReference type="GO" id="GO:0004853">
    <property type="term" value="F:uroporphyrinogen decarboxylase activity"/>
    <property type="evidence" value="ECO:0007669"/>
    <property type="project" value="UniProtKB-UniRule"/>
</dbReference>
<evidence type="ECO:0000313" key="13">
    <source>
        <dbReference type="Proteomes" id="UP000292424"/>
    </source>
</evidence>
<reference evidence="12 13" key="1">
    <citation type="submission" date="2019-09" db="EMBL/GenBank/DDBJ databases">
        <title>Complete genome sequence of Arachidicoccus sp. B3-10 isolated from apple orchard soil.</title>
        <authorList>
            <person name="Kim H.S."/>
            <person name="Han K.-I."/>
            <person name="Suh M.K."/>
            <person name="Lee K.C."/>
            <person name="Eom M.K."/>
            <person name="Kim J.-S."/>
            <person name="Kang S.W."/>
            <person name="Sin Y."/>
            <person name="Lee J.-S."/>
        </authorList>
    </citation>
    <scope>NUCLEOTIDE SEQUENCE [LARGE SCALE GENOMIC DNA]</scope>
    <source>
        <strain evidence="12 13">B3-10</strain>
    </source>
</reference>
<feature type="binding site" evidence="8">
    <location>
        <position position="324"/>
    </location>
    <ligand>
        <name>substrate</name>
    </ligand>
</feature>
<protein>
    <recommendedName>
        <fullName evidence="3 8">Uroporphyrinogen decarboxylase</fullName>
        <shortName evidence="8">UPD</shortName>
        <shortName evidence="8">URO-D</shortName>
        <ecNumber evidence="3 8">4.1.1.37</ecNumber>
    </recommendedName>
</protein>
<dbReference type="SUPFAM" id="SSF51726">
    <property type="entry name" value="UROD/MetE-like"/>
    <property type="match status" value="1"/>
</dbReference>
<comment type="subunit">
    <text evidence="8">Homodimer.</text>
</comment>
<dbReference type="GO" id="GO:0005829">
    <property type="term" value="C:cytosol"/>
    <property type="evidence" value="ECO:0007669"/>
    <property type="project" value="TreeGrafter"/>
</dbReference>
<dbReference type="FunFam" id="3.20.20.210:FF:000007">
    <property type="entry name" value="Uroporphyrinogen decarboxylase"/>
    <property type="match status" value="1"/>
</dbReference>
<feature type="binding site" evidence="8">
    <location>
        <position position="212"/>
    </location>
    <ligand>
        <name>substrate</name>
    </ligand>
</feature>
<evidence type="ECO:0000256" key="9">
    <source>
        <dbReference type="RuleBase" id="RU000554"/>
    </source>
</evidence>
<dbReference type="EMBL" id="CP044016">
    <property type="protein sequence ID" value="QES89573.1"/>
    <property type="molecule type" value="Genomic_DNA"/>
</dbReference>
<dbReference type="PROSITE" id="PS00906">
    <property type="entry name" value="UROD_1"/>
    <property type="match status" value="1"/>
</dbReference>
<evidence type="ECO:0000256" key="6">
    <source>
        <dbReference type="ARBA" id="ARBA00023239"/>
    </source>
</evidence>
<evidence type="ECO:0000259" key="11">
    <source>
        <dbReference type="PROSITE" id="PS00906"/>
    </source>
</evidence>
<dbReference type="HAMAP" id="MF_00218">
    <property type="entry name" value="URO_D"/>
    <property type="match status" value="1"/>
</dbReference>
<gene>
    <name evidence="8 12" type="primary">hemE</name>
    <name evidence="12" type="ORF">E0W69_013180</name>
</gene>
<feature type="site" description="Transition state stabilizer" evidence="8">
    <location>
        <position position="80"/>
    </location>
</feature>
<dbReference type="PANTHER" id="PTHR21091">
    <property type="entry name" value="METHYLTETRAHYDROFOLATE:HOMOCYSTEINE METHYLTRANSFERASE RELATED"/>
    <property type="match status" value="1"/>
</dbReference>
<dbReference type="UniPathway" id="UPA00251">
    <property type="reaction ID" value="UER00321"/>
</dbReference>
<evidence type="ECO:0000313" key="12">
    <source>
        <dbReference type="EMBL" id="QES89573.1"/>
    </source>
</evidence>
<evidence type="ECO:0000256" key="5">
    <source>
        <dbReference type="ARBA" id="ARBA00022793"/>
    </source>
</evidence>
<dbReference type="PANTHER" id="PTHR21091:SF169">
    <property type="entry name" value="UROPORPHYRINOGEN DECARBOXYLASE"/>
    <property type="match status" value="1"/>
</dbReference>
<dbReference type="NCBIfam" id="TIGR01464">
    <property type="entry name" value="hemE"/>
    <property type="match status" value="1"/>
</dbReference>
<evidence type="ECO:0000256" key="8">
    <source>
        <dbReference type="HAMAP-Rule" id="MF_00218"/>
    </source>
</evidence>
<evidence type="ECO:0000256" key="1">
    <source>
        <dbReference type="ARBA" id="ARBA00004804"/>
    </source>
</evidence>
<dbReference type="InterPro" id="IPR000257">
    <property type="entry name" value="Uroporphyrinogen_deCOase"/>
</dbReference>
<keyword evidence="13" id="KW-1185">Reference proteome</keyword>
<dbReference type="Proteomes" id="UP000292424">
    <property type="component" value="Chromosome"/>
</dbReference>
<dbReference type="Gene3D" id="3.20.20.210">
    <property type="match status" value="1"/>
</dbReference>
<feature type="binding site" evidence="8">
    <location>
        <position position="80"/>
    </location>
    <ligand>
        <name>substrate</name>
    </ligand>
</feature>
<comment type="pathway">
    <text evidence="1 8 9">Porphyrin-containing compound metabolism; protoporphyrin-IX biosynthesis; coproporphyrinogen-III from 5-aminolevulinate: step 4/4.</text>
</comment>
<evidence type="ECO:0000256" key="2">
    <source>
        <dbReference type="ARBA" id="ARBA00009935"/>
    </source>
</evidence>
<organism evidence="12 13">
    <name type="scientific">Rhizosphaericola mali</name>
    <dbReference type="NCBI Taxonomy" id="2545455"/>
    <lineage>
        <taxon>Bacteria</taxon>
        <taxon>Pseudomonadati</taxon>
        <taxon>Bacteroidota</taxon>
        <taxon>Chitinophagia</taxon>
        <taxon>Chitinophagales</taxon>
        <taxon>Chitinophagaceae</taxon>
        <taxon>Rhizosphaericola</taxon>
    </lineage>
</organism>
<comment type="function">
    <text evidence="8">Catalyzes the decarboxylation of four acetate groups of uroporphyrinogen-III to yield coproporphyrinogen-III.</text>
</comment>
<sequence>MNATNTTLKNDLILKALHGEKTDRTPVWMMRQAGRYLPEYIKLREKYSFFERCQTPELACEITLQPVDIMGVDAAILFSDILVVPQAMGLEVQLIEKQGPLLPNPIKLESDLVRVCVPDVADTLSYVFEAIKLIKQELNGRVPLIGFAGAPWTVFCYMVQGKGSKTFDEAKSFCFSQPVLAHRLLQMITDTTIKYLKMQIESGADLVQIFDSWGGLLAPDDFEEISLQYMRQIVEAVKPYAPVIMFAKGAWHSLESMSDTGAMGLGIDWCIRPELARKLVDGKVALQGNFDPAKLLAPIPEIKKSVKKMLADFGPGKYIANLGHGILPNIPVDHARAFIDTVKEYTY</sequence>
<keyword evidence="7 8" id="KW-0627">Porphyrin biosynthesis</keyword>
<dbReference type="AlphaFoldDB" id="A0A5P2G8N3"/>
<dbReference type="Pfam" id="PF01208">
    <property type="entry name" value="URO-D"/>
    <property type="match status" value="1"/>
</dbReference>
<name>A0A5P2G8N3_9BACT</name>
<feature type="binding site" evidence="8">
    <location>
        <position position="157"/>
    </location>
    <ligand>
        <name>substrate</name>
    </ligand>
</feature>
<evidence type="ECO:0000256" key="4">
    <source>
        <dbReference type="ARBA" id="ARBA00022490"/>
    </source>
</evidence>
<comment type="similarity">
    <text evidence="2 8 10">Belongs to the uroporphyrinogen decarboxylase family.</text>
</comment>